<protein>
    <submittedName>
        <fullName evidence="2">Uncharacterized protein</fullName>
    </submittedName>
</protein>
<proteinExistence type="predicted"/>
<reference evidence="2" key="1">
    <citation type="submission" date="2022-11" db="UniProtKB">
        <authorList>
            <consortium name="WormBaseParasite"/>
        </authorList>
    </citation>
    <scope>IDENTIFICATION</scope>
</reference>
<accession>A0AC35FXT0</accession>
<name>A0AC35FXT0_9BILA</name>
<dbReference type="WBParaSite" id="PS1159_v2.g21892.t1">
    <property type="protein sequence ID" value="PS1159_v2.g21892.t1"/>
    <property type="gene ID" value="PS1159_v2.g21892"/>
</dbReference>
<evidence type="ECO:0000313" key="2">
    <source>
        <dbReference type="WBParaSite" id="PS1159_v2.g21892.t1"/>
    </source>
</evidence>
<dbReference type="Proteomes" id="UP000887580">
    <property type="component" value="Unplaced"/>
</dbReference>
<organism evidence="1 2">
    <name type="scientific">Panagrolaimus sp. PS1159</name>
    <dbReference type="NCBI Taxonomy" id="55785"/>
    <lineage>
        <taxon>Eukaryota</taxon>
        <taxon>Metazoa</taxon>
        <taxon>Ecdysozoa</taxon>
        <taxon>Nematoda</taxon>
        <taxon>Chromadorea</taxon>
        <taxon>Rhabditida</taxon>
        <taxon>Tylenchina</taxon>
        <taxon>Panagrolaimomorpha</taxon>
        <taxon>Panagrolaimoidea</taxon>
        <taxon>Panagrolaimidae</taxon>
        <taxon>Panagrolaimus</taxon>
    </lineage>
</organism>
<evidence type="ECO:0000313" key="1">
    <source>
        <dbReference type="Proteomes" id="UP000887580"/>
    </source>
</evidence>
<sequence>MSSAQPSATTDLDATDLSSLFTYLIELCSTKSDSNEQQSIAQVIRPLFTKSLESSPSFYRFLNPLASTPKINKKNGTTKRTPAASNKKLVIIFLAL</sequence>